<dbReference type="InterPro" id="IPR002784">
    <property type="entry name" value="Ribosomal_eL14_dom"/>
</dbReference>
<dbReference type="EMBL" id="KZ995622">
    <property type="protein sequence ID" value="RKO90300.1"/>
    <property type="molecule type" value="Genomic_DNA"/>
</dbReference>
<reference evidence="6" key="1">
    <citation type="journal article" date="2018" name="Nat. Microbiol.">
        <title>Leveraging single-cell genomics to expand the fungal tree of life.</title>
        <authorList>
            <person name="Ahrendt S.R."/>
            <person name="Quandt C.A."/>
            <person name="Ciobanu D."/>
            <person name="Clum A."/>
            <person name="Salamov A."/>
            <person name="Andreopoulos B."/>
            <person name="Cheng J.F."/>
            <person name="Woyke T."/>
            <person name="Pelin A."/>
            <person name="Henrissat B."/>
            <person name="Reynolds N.K."/>
            <person name="Benny G.L."/>
            <person name="Smith M.E."/>
            <person name="James T.Y."/>
            <person name="Grigoriev I.V."/>
        </authorList>
    </citation>
    <scope>NUCLEOTIDE SEQUENCE [LARGE SCALE GENOMIC DNA]</scope>
</reference>
<comment type="similarity">
    <text evidence="1">Belongs to the eukaryotic ribosomal protein eL14 family.</text>
</comment>
<evidence type="ECO:0000256" key="1">
    <source>
        <dbReference type="ARBA" id="ARBA00006592"/>
    </source>
</evidence>
<evidence type="ECO:0000256" key="3">
    <source>
        <dbReference type="ARBA" id="ARBA00023274"/>
    </source>
</evidence>
<organism evidence="5 6">
    <name type="scientific">Blyttiomyces helicus</name>
    <dbReference type="NCBI Taxonomy" id="388810"/>
    <lineage>
        <taxon>Eukaryota</taxon>
        <taxon>Fungi</taxon>
        <taxon>Fungi incertae sedis</taxon>
        <taxon>Chytridiomycota</taxon>
        <taxon>Chytridiomycota incertae sedis</taxon>
        <taxon>Chytridiomycetes</taxon>
        <taxon>Chytridiomycetes incertae sedis</taxon>
        <taxon>Blyttiomyces</taxon>
    </lineage>
</organism>
<feature type="domain" description="Large ribosomal subunit protein eL14" evidence="4">
    <location>
        <begin position="12"/>
        <end position="84"/>
    </location>
</feature>
<dbReference type="OrthoDB" id="1875589at2759"/>
<dbReference type="Gene3D" id="2.30.30.30">
    <property type="match status" value="1"/>
</dbReference>
<keyword evidence="6" id="KW-1185">Reference proteome</keyword>
<dbReference type="InterPro" id="IPR039660">
    <property type="entry name" value="Ribosomal_eL14"/>
</dbReference>
<keyword evidence="3" id="KW-0687">Ribonucleoprotein</keyword>
<dbReference type="Gene3D" id="6.10.250.2270">
    <property type="match status" value="1"/>
</dbReference>
<evidence type="ECO:0000259" key="4">
    <source>
        <dbReference type="Pfam" id="PF01929"/>
    </source>
</evidence>
<feature type="non-terminal residue" evidence="5">
    <location>
        <position position="1"/>
    </location>
</feature>
<evidence type="ECO:0000313" key="5">
    <source>
        <dbReference type="EMBL" id="RKO90300.1"/>
    </source>
</evidence>
<proteinExistence type="inferred from homology"/>
<dbReference type="PANTHER" id="PTHR11127:SF2">
    <property type="entry name" value="LARGE RIBOSOMAL SUBUNIT PROTEIN EL14"/>
    <property type="match status" value="1"/>
</dbReference>
<keyword evidence="2 5" id="KW-0689">Ribosomal protein</keyword>
<dbReference type="GO" id="GO:0003723">
    <property type="term" value="F:RNA binding"/>
    <property type="evidence" value="ECO:0007669"/>
    <property type="project" value="InterPro"/>
</dbReference>
<dbReference type="SUPFAM" id="SSF50104">
    <property type="entry name" value="Translation proteins SH3-like domain"/>
    <property type="match status" value="1"/>
</dbReference>
<accession>A0A4P9WGX5</accession>
<evidence type="ECO:0000313" key="6">
    <source>
        <dbReference type="Proteomes" id="UP000269721"/>
    </source>
</evidence>
<dbReference type="InterPro" id="IPR014722">
    <property type="entry name" value="Rib_uL2_dom2"/>
</dbReference>
<dbReference type="PANTHER" id="PTHR11127">
    <property type="entry name" value="60S RIBOSOMAL PROTEIN L14"/>
    <property type="match status" value="1"/>
</dbReference>
<dbReference type="Proteomes" id="UP000269721">
    <property type="component" value="Unassembled WGS sequence"/>
</dbReference>
<dbReference type="Pfam" id="PF01929">
    <property type="entry name" value="Ribosomal_L14e"/>
    <property type="match status" value="1"/>
</dbReference>
<protein>
    <submittedName>
        <fullName evidence="5">Ribosomal protein L14-domain-containing protein</fullName>
    </submittedName>
</protein>
<dbReference type="AlphaFoldDB" id="A0A4P9WGX5"/>
<name>A0A4P9WGX5_9FUNG</name>
<evidence type="ECO:0000256" key="2">
    <source>
        <dbReference type="ARBA" id="ARBA00022980"/>
    </source>
</evidence>
<gene>
    <name evidence="5" type="ORF">BDK51DRAFT_38255</name>
</gene>
<dbReference type="GO" id="GO:0003735">
    <property type="term" value="F:structural constituent of ribosome"/>
    <property type="evidence" value="ECO:0007669"/>
    <property type="project" value="InterPro"/>
</dbReference>
<dbReference type="CDD" id="cd23702">
    <property type="entry name" value="eL14"/>
    <property type="match status" value="1"/>
</dbReference>
<dbReference type="GO" id="GO:0022625">
    <property type="term" value="C:cytosolic large ribosomal subunit"/>
    <property type="evidence" value="ECO:0007669"/>
    <property type="project" value="TreeGrafter"/>
</dbReference>
<sequence length="129" mass="13861">VLVDGPTTGVARQAVSFKRSTLTDIVVKVPRTIGTASLKLALEKQDLAGKWGATAWAKKIVARDTRANLTDFDRFKLLVARKQRSAIIKSAVNKLRNPSGKVKKSGKSAAKLVARVTAKKGAKPVKAKK</sequence>
<dbReference type="GO" id="GO:0006412">
    <property type="term" value="P:translation"/>
    <property type="evidence" value="ECO:0007669"/>
    <property type="project" value="InterPro"/>
</dbReference>
<dbReference type="GO" id="GO:0042273">
    <property type="term" value="P:ribosomal large subunit biogenesis"/>
    <property type="evidence" value="ECO:0007669"/>
    <property type="project" value="TreeGrafter"/>
</dbReference>
<dbReference type="InterPro" id="IPR008991">
    <property type="entry name" value="Translation_prot_SH3-like_sf"/>
</dbReference>